<feature type="chain" id="PRO_5028999215" evidence="5">
    <location>
        <begin position="21"/>
        <end position="327"/>
    </location>
</feature>
<keyword evidence="3" id="KW-0722">Serine protease inhibitor</keyword>
<evidence type="ECO:0000256" key="3">
    <source>
        <dbReference type="ARBA" id="ARBA00022900"/>
    </source>
</evidence>
<dbReference type="FunFam" id="2.10.25.10:FF:000055">
    <property type="entry name" value="alpha-tectorin isoform X1"/>
    <property type="match status" value="1"/>
</dbReference>
<dbReference type="WBParaSite" id="Pan_g4498.t1">
    <property type="protein sequence ID" value="Pan_g4498.t1"/>
    <property type="gene ID" value="Pan_g4498"/>
</dbReference>
<keyword evidence="5" id="KW-0732">Signal</keyword>
<dbReference type="SUPFAM" id="SSF57567">
    <property type="entry name" value="Serine protease inhibitors"/>
    <property type="match status" value="1"/>
</dbReference>
<dbReference type="Pfam" id="PF01826">
    <property type="entry name" value="TIL"/>
    <property type="match status" value="1"/>
</dbReference>
<keyword evidence="7" id="KW-1185">Reference proteome</keyword>
<organism evidence="7 8">
    <name type="scientific">Panagrellus redivivus</name>
    <name type="common">Microworm</name>
    <dbReference type="NCBI Taxonomy" id="6233"/>
    <lineage>
        <taxon>Eukaryota</taxon>
        <taxon>Metazoa</taxon>
        <taxon>Ecdysozoa</taxon>
        <taxon>Nematoda</taxon>
        <taxon>Chromadorea</taxon>
        <taxon>Rhabditida</taxon>
        <taxon>Tylenchina</taxon>
        <taxon>Panagrolaimomorpha</taxon>
        <taxon>Panagrolaimoidea</taxon>
        <taxon>Panagrolaimidae</taxon>
        <taxon>Panagrellus</taxon>
    </lineage>
</organism>
<evidence type="ECO:0000256" key="1">
    <source>
        <dbReference type="ARBA" id="ARBA00007611"/>
    </source>
</evidence>
<dbReference type="InterPro" id="IPR036084">
    <property type="entry name" value="Ser_inhib-like_sf"/>
</dbReference>
<accession>A0A7E4ZYZ9</accession>
<evidence type="ECO:0000259" key="6">
    <source>
        <dbReference type="Pfam" id="PF01826"/>
    </source>
</evidence>
<keyword evidence="4" id="KW-1015">Disulfide bond</keyword>
<dbReference type="InterPro" id="IPR002919">
    <property type="entry name" value="TIL_dom"/>
</dbReference>
<name>A0A7E4ZYZ9_PANRE</name>
<feature type="domain" description="TIL" evidence="6">
    <location>
        <begin position="63"/>
        <end position="120"/>
    </location>
</feature>
<feature type="signal peptide" evidence="5">
    <location>
        <begin position="1"/>
        <end position="20"/>
    </location>
</feature>
<dbReference type="GO" id="GO:0004867">
    <property type="term" value="F:serine-type endopeptidase inhibitor activity"/>
    <property type="evidence" value="ECO:0007669"/>
    <property type="project" value="UniProtKB-KW"/>
</dbReference>
<reference evidence="7" key="1">
    <citation type="journal article" date="2013" name="Genetics">
        <title>The draft genome and transcriptome of Panagrellus redivivus are shaped by the harsh demands of a free-living lifestyle.</title>
        <authorList>
            <person name="Srinivasan J."/>
            <person name="Dillman A.R."/>
            <person name="Macchietto M.G."/>
            <person name="Heikkinen L."/>
            <person name="Lakso M."/>
            <person name="Fracchia K.M."/>
            <person name="Antoshechkin I."/>
            <person name="Mortazavi A."/>
            <person name="Wong G."/>
            <person name="Sternberg P.W."/>
        </authorList>
    </citation>
    <scope>NUCLEOTIDE SEQUENCE [LARGE SCALE GENOMIC DNA]</scope>
    <source>
        <strain evidence="7">MT8872</strain>
    </source>
</reference>
<dbReference type="InterPro" id="IPR051368">
    <property type="entry name" value="SerProtInhib-TIL_Domain"/>
</dbReference>
<dbReference type="PANTHER" id="PTHR23259:SF82">
    <property type="entry name" value="SERINE PROTEASE INHIBITOR 1 PROTEIN"/>
    <property type="match status" value="1"/>
</dbReference>
<evidence type="ECO:0000313" key="8">
    <source>
        <dbReference type="WBParaSite" id="Pan_g4498.t1"/>
    </source>
</evidence>
<comment type="similarity">
    <text evidence="1">Belongs to the serine protease inhibitor-like (TIL domain-containing) family.</text>
</comment>
<dbReference type="CDD" id="cd19941">
    <property type="entry name" value="TIL"/>
    <property type="match status" value="2"/>
</dbReference>
<evidence type="ECO:0000256" key="4">
    <source>
        <dbReference type="ARBA" id="ARBA00023157"/>
    </source>
</evidence>
<proteinExistence type="inferred from homology"/>
<dbReference type="Proteomes" id="UP000492821">
    <property type="component" value="Unassembled WGS sequence"/>
</dbReference>
<keyword evidence="2" id="KW-0646">Protease inhibitor</keyword>
<reference evidence="8" key="2">
    <citation type="submission" date="2020-10" db="UniProtKB">
        <authorList>
            <consortium name="WormBaseParasite"/>
        </authorList>
    </citation>
    <scope>IDENTIFICATION</scope>
</reference>
<evidence type="ECO:0000313" key="7">
    <source>
        <dbReference type="Proteomes" id="UP000492821"/>
    </source>
</evidence>
<sequence>MNWLGLGAIFVLLMPTLVSTMPWRDDELLETSVVTFCETTDDCQVLDTRCIGGECVFETFLECPEHMHYSECLNRCSNHCQSSNATDICHEHAYCKEGCQCDDGYYWVAETGTCVTKPECEKLIQTEVSKAAEIASKCPQYSQFEACPSSCPVKTCETLNVPCQNVSIGCAPKRCICQKGFVQSTENIEDGCIPEYECEGVFPTGDTVDDVMPFERPRNVLYIEGSGVGDAIDFEGSGTAEGSGDEVFPEYVETIVTCPENSQLRDSIKRESELTNFCNPDYPHSWPYPCVPVDCECDDGFVGGFSDGKLHPCVPAGSNDVSPVPTF</sequence>
<dbReference type="AlphaFoldDB" id="A0A7E4ZYZ9"/>
<evidence type="ECO:0000256" key="5">
    <source>
        <dbReference type="SAM" id="SignalP"/>
    </source>
</evidence>
<dbReference type="Gene3D" id="2.10.25.10">
    <property type="entry name" value="Laminin"/>
    <property type="match status" value="2"/>
</dbReference>
<evidence type="ECO:0000256" key="2">
    <source>
        <dbReference type="ARBA" id="ARBA00022690"/>
    </source>
</evidence>
<protein>
    <submittedName>
        <fullName evidence="8">TIL domain-containing protein</fullName>
    </submittedName>
</protein>
<dbReference type="PANTHER" id="PTHR23259">
    <property type="entry name" value="RIDDLE"/>
    <property type="match status" value="1"/>
</dbReference>